<dbReference type="InterPro" id="IPR050169">
    <property type="entry name" value="Krueppel_C2H2_ZnF"/>
</dbReference>
<dbReference type="Ensembl" id="ENSMUST00000220220.2">
    <property type="protein sequence ID" value="ENSMUSP00000151822.2"/>
    <property type="gene ID" value="ENSMUSG00000060301.7"/>
</dbReference>
<name>A0A1W2P7U6_MOUSE</name>
<dbReference type="AlphaFoldDB" id="A0A1W2P7U6"/>
<dbReference type="SUPFAM" id="SSF109640">
    <property type="entry name" value="KRAB domain (Kruppel-associated box)"/>
    <property type="match status" value="1"/>
</dbReference>
<keyword evidence="4" id="KW-1185">Reference proteome</keyword>
<dbReference type="MGI" id="MGI:1919378">
    <property type="gene designation" value="2610008E11Rik"/>
</dbReference>
<evidence type="ECO:0000259" key="1">
    <source>
        <dbReference type="PROSITE" id="PS50805"/>
    </source>
</evidence>
<sequence>MSAEPVMESVSFEDIAVFFTWEEWQDLDIAQKLLYRDVMLENYSSLVSLGCCVIKPELILMLEREFGPWRVADTSVWNLPGYCMTRPELNFKLSHGFEPWNGSEASLWSLPDVHKVSVLGNQETHLWQAEVTGGITSYEQMVEVSKILYMLHHI</sequence>
<dbReference type="PANTHER" id="PTHR23232:SF148">
    <property type="entry name" value="KRAB DOMAIN-CONTAINING PROTEIN"/>
    <property type="match status" value="1"/>
</dbReference>
<dbReference type="ExpressionAtlas" id="A0A1W2P7U6">
    <property type="expression patterns" value="baseline and differential"/>
</dbReference>
<dbReference type="Proteomes" id="UP000000589">
    <property type="component" value="Chromosome 10"/>
</dbReference>
<organism evidence="2 4">
    <name type="scientific">Mus musculus</name>
    <name type="common">Mouse</name>
    <dbReference type="NCBI Taxonomy" id="10090"/>
    <lineage>
        <taxon>Eukaryota</taxon>
        <taxon>Metazoa</taxon>
        <taxon>Chordata</taxon>
        <taxon>Craniata</taxon>
        <taxon>Vertebrata</taxon>
        <taxon>Euteleostomi</taxon>
        <taxon>Mammalia</taxon>
        <taxon>Eutheria</taxon>
        <taxon>Euarchontoglires</taxon>
        <taxon>Glires</taxon>
        <taxon>Rodentia</taxon>
        <taxon>Myomorpha</taxon>
        <taxon>Muroidea</taxon>
        <taxon>Muridae</taxon>
        <taxon>Murinae</taxon>
        <taxon>Mus</taxon>
        <taxon>Mus</taxon>
    </lineage>
</organism>
<evidence type="ECO:0000313" key="2">
    <source>
        <dbReference type="Ensembl" id="ENSMUSP00000151822.2"/>
    </source>
</evidence>
<feature type="domain" description="KRAB" evidence="1">
    <location>
        <begin position="10"/>
        <end position="81"/>
    </location>
</feature>
<proteinExistence type="predicted"/>
<reference evidence="2 4" key="1">
    <citation type="journal article" date="2009" name="PLoS Biol.">
        <title>Lineage-specific biology revealed by a finished genome assembly of the mouse.</title>
        <authorList>
            <consortium name="Mouse Genome Sequencing Consortium"/>
            <person name="Church D.M."/>
            <person name="Goodstadt L."/>
            <person name="Hillier L.W."/>
            <person name="Zody M.C."/>
            <person name="Goldstein S."/>
            <person name="She X."/>
            <person name="Bult C.J."/>
            <person name="Agarwala R."/>
            <person name="Cherry J.L."/>
            <person name="DiCuccio M."/>
            <person name="Hlavina W."/>
            <person name="Kapustin Y."/>
            <person name="Meric P."/>
            <person name="Maglott D."/>
            <person name="Birtle Z."/>
            <person name="Marques A.C."/>
            <person name="Graves T."/>
            <person name="Zhou S."/>
            <person name="Teague B."/>
            <person name="Potamousis K."/>
            <person name="Churas C."/>
            <person name="Place M."/>
            <person name="Herschleb J."/>
            <person name="Runnheim R."/>
            <person name="Forrest D."/>
            <person name="Amos-Landgraf J."/>
            <person name="Schwartz D.C."/>
            <person name="Cheng Z."/>
            <person name="Lindblad-Toh K."/>
            <person name="Eichler E.E."/>
            <person name="Ponting C.P."/>
        </authorList>
    </citation>
    <scope>NUCLEOTIDE SEQUENCE [LARGE SCALE GENOMIC DNA]</scope>
    <source>
        <strain evidence="2 4">C57BL/6J</strain>
    </source>
</reference>
<protein>
    <submittedName>
        <fullName evidence="2">RIKEN cDNA 2610008E11 gene</fullName>
    </submittedName>
</protein>
<dbReference type="CDD" id="cd07765">
    <property type="entry name" value="KRAB_A-box"/>
    <property type="match status" value="1"/>
</dbReference>
<reference evidence="2" key="3">
    <citation type="submission" date="2025-08" db="UniProtKB">
        <authorList>
            <consortium name="Ensembl"/>
        </authorList>
    </citation>
    <scope>IDENTIFICATION</scope>
    <source>
        <strain evidence="2">C57BL/6J</strain>
    </source>
</reference>
<reference evidence="2" key="4">
    <citation type="submission" date="2025-09" db="UniProtKB">
        <authorList>
            <consortium name="Ensembl"/>
        </authorList>
    </citation>
    <scope>IDENTIFICATION</scope>
    <source>
        <strain evidence="2">C57BL/6J</strain>
    </source>
</reference>
<dbReference type="GO" id="GO:0006355">
    <property type="term" value="P:regulation of DNA-templated transcription"/>
    <property type="evidence" value="ECO:0007669"/>
    <property type="project" value="InterPro"/>
</dbReference>
<dbReference type="Pfam" id="PF01352">
    <property type="entry name" value="KRAB"/>
    <property type="match status" value="1"/>
</dbReference>
<reference evidence="2 4" key="2">
    <citation type="journal article" date="2011" name="PLoS Biol.">
        <title>Modernizing reference genome assemblies.</title>
        <authorList>
            <person name="Church D.M."/>
            <person name="Schneider V.A."/>
            <person name="Graves T."/>
            <person name="Auger K."/>
            <person name="Cunningham F."/>
            <person name="Bouk N."/>
            <person name="Chen H.C."/>
            <person name="Agarwala R."/>
            <person name="McLaren W.M."/>
            <person name="Ritchie G.R."/>
            <person name="Albracht D."/>
            <person name="Kremitzki M."/>
            <person name="Rock S."/>
            <person name="Kotkiewicz H."/>
            <person name="Kremitzki C."/>
            <person name="Wollam A."/>
            <person name="Trani L."/>
            <person name="Fulton L."/>
            <person name="Fulton R."/>
            <person name="Matthews L."/>
            <person name="Whitehead S."/>
            <person name="Chow W."/>
            <person name="Torrance J."/>
            <person name="Dunn M."/>
            <person name="Harden G."/>
            <person name="Threadgold G."/>
            <person name="Wood J."/>
            <person name="Collins J."/>
            <person name="Heath P."/>
            <person name="Griffiths G."/>
            <person name="Pelan S."/>
            <person name="Grafham D."/>
            <person name="Eichler E.E."/>
            <person name="Weinstock G."/>
            <person name="Mardis E.R."/>
            <person name="Wilson R.K."/>
            <person name="Howe K."/>
            <person name="Flicek P."/>
            <person name="Hubbard T."/>
        </authorList>
    </citation>
    <scope>NUCLEOTIDE SEQUENCE [LARGE SCALE GENOMIC DNA]</scope>
    <source>
        <strain evidence="2 4">C57BL/6J</strain>
    </source>
</reference>
<gene>
    <name evidence="2 3" type="primary">2610008E11Rik</name>
</gene>
<dbReference type="VEuPathDB" id="HostDB:ENSMUSG00000060301"/>
<dbReference type="PROSITE" id="PS50805">
    <property type="entry name" value="KRAB"/>
    <property type="match status" value="1"/>
</dbReference>
<accession>A0A1W2P7U6</accession>
<dbReference type="AGR" id="MGI:1919378"/>
<dbReference type="SMR" id="A0A1W2P7U6"/>
<dbReference type="InterPro" id="IPR001909">
    <property type="entry name" value="KRAB"/>
</dbReference>
<dbReference type="InterPro" id="IPR036051">
    <property type="entry name" value="KRAB_dom_sf"/>
</dbReference>
<evidence type="ECO:0000313" key="3">
    <source>
        <dbReference type="MGI" id="MGI:1919378"/>
    </source>
</evidence>
<dbReference type="GeneTree" id="ENSGT00940000153505"/>
<dbReference type="OrthoDB" id="427030at2759"/>
<evidence type="ECO:0000313" key="4">
    <source>
        <dbReference type="Proteomes" id="UP000000589"/>
    </source>
</evidence>
<dbReference type="SMART" id="SM00349">
    <property type="entry name" value="KRAB"/>
    <property type="match status" value="1"/>
</dbReference>
<dbReference type="Bgee" id="ENSMUSG00000060301">
    <property type="expression patterns" value="Expressed in undifferentiated genital tubercle and 219 other cell types or tissues"/>
</dbReference>
<dbReference type="ProteomicsDB" id="363221"/>
<dbReference type="PANTHER" id="PTHR23232">
    <property type="entry name" value="KRAB DOMAIN C2H2 ZINC FINGER"/>
    <property type="match status" value="1"/>
</dbReference>
<dbReference type="Gene3D" id="6.10.140.140">
    <property type="match status" value="1"/>
</dbReference>